<dbReference type="GO" id="GO:0006508">
    <property type="term" value="P:proteolysis"/>
    <property type="evidence" value="ECO:0007669"/>
    <property type="project" value="UniProtKB-KW"/>
</dbReference>
<dbReference type="PANTHER" id="PTHR42776:SF27">
    <property type="entry name" value="DIPEPTIDYL PEPTIDASE FAMILY MEMBER 6"/>
    <property type="match status" value="1"/>
</dbReference>
<evidence type="ECO:0000256" key="3">
    <source>
        <dbReference type="ARBA" id="ARBA00022801"/>
    </source>
</evidence>
<accession>A0A8B4QCY0</accession>
<dbReference type="OrthoDB" id="108903at2"/>
<comment type="similarity">
    <text evidence="1">Belongs to the peptidase S9C family.</text>
</comment>
<evidence type="ECO:0000313" key="5">
    <source>
        <dbReference type="EMBL" id="STX10611.1"/>
    </source>
</evidence>
<name>A0A8B4QCY0_9BACL</name>
<dbReference type="GO" id="GO:0004252">
    <property type="term" value="F:serine-type endopeptidase activity"/>
    <property type="evidence" value="ECO:0007669"/>
    <property type="project" value="TreeGrafter"/>
</dbReference>
<dbReference type="InterPro" id="IPR011042">
    <property type="entry name" value="6-blade_b-propeller_TolB-like"/>
</dbReference>
<dbReference type="SUPFAM" id="SSF53474">
    <property type="entry name" value="alpha/beta-Hydrolases"/>
    <property type="match status" value="1"/>
</dbReference>
<keyword evidence="8" id="KW-1185">Reference proteome</keyword>
<protein>
    <submittedName>
        <fullName evidence="6">Dipeptidyl aminopeptidase/acylaminoacyl peptidase</fullName>
    </submittedName>
    <submittedName>
        <fullName evidence="5">Prolyl tripeptidyl peptidase</fullName>
        <ecNumber evidence="5">3.4.14.12</ecNumber>
    </submittedName>
</protein>
<evidence type="ECO:0000256" key="2">
    <source>
        <dbReference type="ARBA" id="ARBA00022670"/>
    </source>
</evidence>
<dbReference type="InterPro" id="IPR029058">
    <property type="entry name" value="AB_hydrolase_fold"/>
</dbReference>
<proteinExistence type="inferred from homology"/>
<comment type="caution">
    <text evidence="5">The sequence shown here is derived from an EMBL/GenBank/DDBJ whole genome shotgun (WGS) entry which is preliminary data.</text>
</comment>
<evidence type="ECO:0000313" key="8">
    <source>
        <dbReference type="Proteomes" id="UP000294641"/>
    </source>
</evidence>
<dbReference type="RefSeq" id="WP_109348430.1">
    <property type="nucleotide sequence ID" value="NZ_BJUE01000052.1"/>
</dbReference>
<dbReference type="Gene3D" id="3.40.50.1820">
    <property type="entry name" value="alpha/beta hydrolase"/>
    <property type="match status" value="1"/>
</dbReference>
<dbReference type="EMBL" id="SNZG01000002">
    <property type="protein sequence ID" value="TDR43358.1"/>
    <property type="molecule type" value="Genomic_DNA"/>
</dbReference>
<keyword evidence="6" id="KW-0031">Aminopeptidase</keyword>
<dbReference type="FunFam" id="3.40.50.1820:FF:000028">
    <property type="entry name" value="S9 family peptidase"/>
    <property type="match status" value="1"/>
</dbReference>
<dbReference type="EC" id="3.4.14.12" evidence="5"/>
<evidence type="ECO:0000313" key="7">
    <source>
        <dbReference type="Proteomes" id="UP000254330"/>
    </source>
</evidence>
<dbReference type="SUPFAM" id="SSF82171">
    <property type="entry name" value="DPP6 N-terminal domain-like"/>
    <property type="match status" value="1"/>
</dbReference>
<sequence>MSELIKKEDLFELISVANPILSPNSKEAVFTRTIMDEEENTYYAHLFHVNIETEVVTQWTRGKERISSVQWSKDGQKISFIAKRDDFAKLYILSTAGGEAYEASAELREIQTYTWNATSDAIIFSAKLKKGMEFGEKEEEEKREKAYHVKGMRYQLNGVGLLPNDTAAQVGILSLETGEIKRLTHDDFDYLIQTSNAQNSHVIVTKWSREDDDDFSMQLCSIDLETKEQQLILDFDGSISGATYSPDEAYLAFEVSPNEPYKNATHNEIYVYDTKQQFTWSLTEMMDQPVGDYSSGDIQQGVVAPSVVWTANNDLYFQMSTMGDVRLYYATLSGAIYVATPEEEHIYGFDITKDGIYALITVSNTTSVGELYLHEIATGERRQLTHFNEAYEQTHIIVKPEIVQVENEGELVWGWFMKPTNYVEGEKYPMILYIHGGPHMMYANTFFHEMQALAAQGYAVLYMNPRGSQSYSQAFVNGCRGNYGGGDYRDLMAAVDMIVEEKKWIDASRLGVMGGSYGGFMTNWIVGHTDRFKAALTQRSISNWISMYGVSDIGYYFTEWQIDGNLDDVEKLWKHSPLKYVDDMKTPLMILHSEEDIRCPMEQAEQLYIAMKAKKKDVEFIRFPKANHDLSRTGLPHLRQQRLEEIEAWFVKKL</sequence>
<dbReference type="Proteomes" id="UP000254330">
    <property type="component" value="Unassembled WGS sequence"/>
</dbReference>
<evidence type="ECO:0000256" key="1">
    <source>
        <dbReference type="ARBA" id="ARBA00010040"/>
    </source>
</evidence>
<dbReference type="AlphaFoldDB" id="A0A8B4QCY0"/>
<keyword evidence="2" id="KW-0645">Protease</keyword>
<reference evidence="5 7" key="1">
    <citation type="submission" date="2018-06" db="EMBL/GenBank/DDBJ databases">
        <authorList>
            <consortium name="Pathogen Informatics"/>
            <person name="Doyle S."/>
        </authorList>
    </citation>
    <scope>NUCLEOTIDE SEQUENCE [LARGE SCALE GENOMIC DNA]</scope>
    <source>
        <strain evidence="5 7">NCTC10597</strain>
    </source>
</reference>
<dbReference type="GO" id="GO:0004177">
    <property type="term" value="F:aminopeptidase activity"/>
    <property type="evidence" value="ECO:0007669"/>
    <property type="project" value="UniProtKB-KW"/>
</dbReference>
<feature type="domain" description="Peptidase S9 prolyl oligopeptidase catalytic" evidence="4">
    <location>
        <begin position="445"/>
        <end position="654"/>
    </location>
</feature>
<dbReference type="Pfam" id="PF00326">
    <property type="entry name" value="Peptidase_S9"/>
    <property type="match status" value="1"/>
</dbReference>
<dbReference type="PANTHER" id="PTHR42776">
    <property type="entry name" value="SERINE PEPTIDASE S9 FAMILY MEMBER"/>
    <property type="match status" value="1"/>
</dbReference>
<organism evidence="5 7">
    <name type="scientific">Kurthia zopfii</name>
    <dbReference type="NCBI Taxonomy" id="1650"/>
    <lineage>
        <taxon>Bacteria</taxon>
        <taxon>Bacillati</taxon>
        <taxon>Bacillota</taxon>
        <taxon>Bacilli</taxon>
        <taxon>Bacillales</taxon>
        <taxon>Caryophanaceae</taxon>
        <taxon>Kurthia</taxon>
    </lineage>
</organism>
<dbReference type="EMBL" id="UGNP01000001">
    <property type="protein sequence ID" value="STX10611.1"/>
    <property type="molecule type" value="Genomic_DNA"/>
</dbReference>
<dbReference type="Gene3D" id="2.120.10.30">
    <property type="entry name" value="TolB, C-terminal domain"/>
    <property type="match status" value="2"/>
</dbReference>
<gene>
    <name evidence="5" type="primary">ptpA_2</name>
    <name evidence="6" type="ORF">DFR61_10238</name>
    <name evidence="5" type="ORF">NCTC10597_02360</name>
</gene>
<evidence type="ECO:0000313" key="6">
    <source>
        <dbReference type="EMBL" id="TDR43358.1"/>
    </source>
</evidence>
<reference evidence="6 8" key="2">
    <citation type="submission" date="2019-03" db="EMBL/GenBank/DDBJ databases">
        <title>Genomic Encyclopedia of Type Strains, Phase IV (KMG-IV): sequencing the most valuable type-strain genomes for metagenomic binning, comparative biology and taxonomic classification.</title>
        <authorList>
            <person name="Goeker M."/>
        </authorList>
    </citation>
    <scope>NUCLEOTIDE SEQUENCE [LARGE SCALE GENOMIC DNA]</scope>
    <source>
        <strain evidence="6 8">DSM 20580</strain>
    </source>
</reference>
<evidence type="ECO:0000259" key="4">
    <source>
        <dbReference type="Pfam" id="PF00326"/>
    </source>
</evidence>
<dbReference type="InterPro" id="IPR001375">
    <property type="entry name" value="Peptidase_S9_cat"/>
</dbReference>
<dbReference type="Proteomes" id="UP000294641">
    <property type="component" value="Unassembled WGS sequence"/>
</dbReference>
<keyword evidence="3 5" id="KW-0378">Hydrolase</keyword>